<dbReference type="NCBIfam" id="TIGR01484">
    <property type="entry name" value="HAD-SF-IIB"/>
    <property type="match status" value="1"/>
</dbReference>
<feature type="compositionally biased region" description="Low complexity" evidence="1">
    <location>
        <begin position="1"/>
        <end position="34"/>
    </location>
</feature>
<proteinExistence type="predicted"/>
<feature type="region of interest" description="Disordered" evidence="1">
    <location>
        <begin position="1"/>
        <end position="48"/>
    </location>
</feature>
<dbReference type="EMBL" id="BAAAIE010000050">
    <property type="protein sequence ID" value="GAA0990437.1"/>
    <property type="molecule type" value="Genomic_DNA"/>
</dbReference>
<dbReference type="PANTHER" id="PTHR10000:SF8">
    <property type="entry name" value="HAD SUPERFAMILY HYDROLASE-LIKE, TYPE 3"/>
    <property type="match status" value="1"/>
</dbReference>
<evidence type="ECO:0000313" key="2">
    <source>
        <dbReference type="EMBL" id="GAA0990437.1"/>
    </source>
</evidence>
<comment type="caution">
    <text evidence="2">The sequence shown here is derived from an EMBL/GenBank/DDBJ whole genome shotgun (WGS) entry which is preliminary data.</text>
</comment>
<dbReference type="InterPro" id="IPR006379">
    <property type="entry name" value="HAD-SF_hydro_IIB"/>
</dbReference>
<organism evidence="2 3">
    <name type="scientific">Streptomyces rhizosphaericus</name>
    <dbReference type="NCBI Taxonomy" id="114699"/>
    <lineage>
        <taxon>Bacteria</taxon>
        <taxon>Bacillati</taxon>
        <taxon>Actinomycetota</taxon>
        <taxon>Actinomycetes</taxon>
        <taxon>Kitasatosporales</taxon>
        <taxon>Streptomycetaceae</taxon>
        <taxon>Streptomyces</taxon>
        <taxon>Streptomyces violaceusniger group</taxon>
    </lineage>
</organism>
<dbReference type="Proteomes" id="UP001500033">
    <property type="component" value="Unassembled WGS sequence"/>
</dbReference>
<dbReference type="GO" id="GO:0016787">
    <property type="term" value="F:hydrolase activity"/>
    <property type="evidence" value="ECO:0007669"/>
    <property type="project" value="UniProtKB-KW"/>
</dbReference>
<accession>A0ABN1SHW8</accession>
<dbReference type="Gene3D" id="3.40.50.1000">
    <property type="entry name" value="HAD superfamily/HAD-like"/>
    <property type="match status" value="1"/>
</dbReference>
<dbReference type="SFLD" id="SFLDG01140">
    <property type="entry name" value="C2.B:_Phosphomannomutase_and_P"/>
    <property type="match status" value="1"/>
</dbReference>
<dbReference type="SFLD" id="SFLDS00003">
    <property type="entry name" value="Haloacid_Dehalogenase"/>
    <property type="match status" value="1"/>
</dbReference>
<protein>
    <submittedName>
        <fullName evidence="2">HAD family hydrolase</fullName>
    </submittedName>
</protein>
<keyword evidence="3" id="KW-1185">Reference proteome</keyword>
<sequence length="318" mass="32770">MHTADAATAAAAASPVSTSVSTPGSASVSASGAPGAPPAPGVLLPRPRTAGRPRFPLVATDLDGTLLRGDLTVSPRNRAALALVRAAGARHLVVTGRPAASCREFLVAIGYRGLAVCGQGAQLYDASADRLLVSASLDRELARTVVERTEEALGAGPLELAVVTAAPENRFVVTAGFTDRRRPEWGLAERAELWAAPIEKVLMRHRTVADGLVAAAAERVGAGEVAVTHSEKGMIEVLPAGTDKSVGLQLAADRMGFTPAETIAFGDMPNDLPLLGWAGYGVAMGNAHPDLKAMADEVAPTNEDDGVAVVLERLFAHS</sequence>
<evidence type="ECO:0000256" key="1">
    <source>
        <dbReference type="SAM" id="MobiDB-lite"/>
    </source>
</evidence>
<dbReference type="Pfam" id="PF08282">
    <property type="entry name" value="Hydrolase_3"/>
    <property type="match status" value="1"/>
</dbReference>
<keyword evidence="2" id="KW-0378">Hydrolase</keyword>
<dbReference type="InterPro" id="IPR036412">
    <property type="entry name" value="HAD-like_sf"/>
</dbReference>
<name>A0ABN1SHW8_9ACTN</name>
<dbReference type="PANTHER" id="PTHR10000">
    <property type="entry name" value="PHOSPHOSERINE PHOSPHATASE"/>
    <property type="match status" value="1"/>
</dbReference>
<dbReference type="SUPFAM" id="SSF56784">
    <property type="entry name" value="HAD-like"/>
    <property type="match status" value="1"/>
</dbReference>
<dbReference type="InterPro" id="IPR023214">
    <property type="entry name" value="HAD_sf"/>
</dbReference>
<evidence type="ECO:0000313" key="3">
    <source>
        <dbReference type="Proteomes" id="UP001500033"/>
    </source>
</evidence>
<gene>
    <name evidence="2" type="ORF">GCM10009576_066060</name>
</gene>
<reference evidence="2 3" key="1">
    <citation type="journal article" date="2019" name="Int. J. Syst. Evol. Microbiol.">
        <title>The Global Catalogue of Microorganisms (GCM) 10K type strain sequencing project: providing services to taxonomists for standard genome sequencing and annotation.</title>
        <authorList>
            <consortium name="The Broad Institute Genomics Platform"/>
            <consortium name="The Broad Institute Genome Sequencing Center for Infectious Disease"/>
            <person name="Wu L."/>
            <person name="Ma J."/>
        </authorList>
    </citation>
    <scope>NUCLEOTIDE SEQUENCE [LARGE SCALE GENOMIC DNA]</scope>
    <source>
        <strain evidence="2 3">JCM 11445</strain>
    </source>
</reference>
<dbReference type="Gene3D" id="3.30.1240.10">
    <property type="match status" value="1"/>
</dbReference>